<reference evidence="5" key="1">
    <citation type="submission" date="2025-08" db="UniProtKB">
        <authorList>
            <consortium name="RefSeq"/>
        </authorList>
    </citation>
    <scope>IDENTIFICATION</scope>
    <source>
        <tissue evidence="5">Whole sample</tissue>
    </source>
</reference>
<feature type="domain" description="IgGFc-binding protein N-terminal" evidence="3">
    <location>
        <begin position="584"/>
        <end position="879"/>
    </location>
</feature>
<dbReference type="PANTHER" id="PTHR46534:SF1">
    <property type="entry name" value="IGGFC-BINDING PROTEIN N-TERMINAL DOMAIN-CONTAINING PROTEIN"/>
    <property type="match status" value="1"/>
</dbReference>
<name>A0A8B8BWD4_CRAVI</name>
<evidence type="ECO:0000313" key="4">
    <source>
        <dbReference type="Proteomes" id="UP000694844"/>
    </source>
</evidence>
<dbReference type="RefSeq" id="XP_022307174.1">
    <property type="nucleotide sequence ID" value="XM_022451466.1"/>
</dbReference>
<dbReference type="Proteomes" id="UP000694844">
    <property type="component" value="Chromosome 9"/>
</dbReference>
<accession>A0A8B8BWD4</accession>
<evidence type="ECO:0000313" key="5">
    <source>
        <dbReference type="RefSeq" id="XP_022307174.1"/>
    </source>
</evidence>
<dbReference type="Pfam" id="PF17517">
    <property type="entry name" value="IgGFc_binding"/>
    <property type="match status" value="1"/>
</dbReference>
<feature type="compositionally biased region" description="Low complexity" evidence="1">
    <location>
        <begin position="103"/>
        <end position="120"/>
    </location>
</feature>
<sequence length="900" mass="98897">MGFGCIFGNNSDKDPLYSLPVTKETFSKNARHTIRPDIVNVPEIEEPKVAKWKIALTVAVLLTLIAILSTVLISQLNEEDDISSFKTLTTREVQTDTKDVSHQSSTPTTTKIQTTSTPMTDQDSTLENNSSLQTFATSEVVQTTTKDVSHQSTTPTTTEVQRTSTPRADQDSTLENNSSLQSFATSEVVQTTTKDVSHESTTPTTTEVQRTSTPRADQDSTLENNSSLQTLATSEDVQTTTKDVLHESTTPTTTEVQRTSTPRADQDSTLENNSSLQTFATSEVVQTTTKDVSHESTTPTTTEVQRTSTPRADQDSTLENNSSLQTFATSEVVQTTTKDVSHESTTPTTTEVQRTSTPRADQDSTLEYNSSLQTFATSEVVQTTTKDVSHESTTPTTTEVQRTSTPRADQDSTLESNSSLQTFATSEVVQSTTKDDSHQSSTPTTTEVQRTTTPMTDQDSTLGPDISTEVQPTPVYVSDRNSTIGSQGKGFIVLFMKNIVTTTKQIYVTSETGVQMNISTSQNLDPTLKAQIDRMVDIPSSQLVVIPSAMELNSFQKERKAIFIESSHDVFVISHDDGYATTGSTTHIPLHQLSTKYVVISTEPVSSWKSQLAVAAIEDTTYISITFKMRQNLPIYISGNTFYNNDIFNVTLDRFETYQIAHYTDLTGTVIESSSPIAALSGNDCNKLENIGACDHLIEQLPSTTSVDNTYIVPPNTNNRDTLVRIVALEKSNFTYVIGEQNKTVSLGQYEYFETKISSNQTCFVESPNPIFVTSFGLASKSSRLGDPSMTTVPGFNQYLNYYKIVVPTGYDTNYVSIMIVKSSQNSFQINGTMINIDDIIFEADVFVGYTTYNVRSINVTEGELTASTVNGERFGLMFSGISYYEAYGFSGNSLLLDQN</sequence>
<keyword evidence="2" id="KW-0472">Membrane</keyword>
<evidence type="ECO:0000259" key="3">
    <source>
        <dbReference type="Pfam" id="PF17517"/>
    </source>
</evidence>
<organism evidence="4 5">
    <name type="scientific">Crassostrea virginica</name>
    <name type="common">Eastern oyster</name>
    <dbReference type="NCBI Taxonomy" id="6565"/>
    <lineage>
        <taxon>Eukaryota</taxon>
        <taxon>Metazoa</taxon>
        <taxon>Spiralia</taxon>
        <taxon>Lophotrochozoa</taxon>
        <taxon>Mollusca</taxon>
        <taxon>Bivalvia</taxon>
        <taxon>Autobranchia</taxon>
        <taxon>Pteriomorphia</taxon>
        <taxon>Ostreida</taxon>
        <taxon>Ostreoidea</taxon>
        <taxon>Ostreidae</taxon>
        <taxon>Crassostrea</taxon>
    </lineage>
</organism>
<dbReference type="KEGG" id="cvn:111113302"/>
<keyword evidence="2" id="KW-1133">Transmembrane helix</keyword>
<evidence type="ECO:0000256" key="1">
    <source>
        <dbReference type="SAM" id="MobiDB-lite"/>
    </source>
</evidence>
<feature type="region of interest" description="Disordered" evidence="1">
    <location>
        <begin position="92"/>
        <end position="126"/>
    </location>
</feature>
<proteinExistence type="predicted"/>
<protein>
    <submittedName>
        <fullName evidence="5">Mucin-17-like isoform X1</fullName>
    </submittedName>
</protein>
<dbReference type="GeneID" id="111113302"/>
<dbReference type="PANTHER" id="PTHR46534">
    <property type="entry name" value="IGGFC_BINDING DOMAIN-CONTAINING PROTEIN"/>
    <property type="match status" value="1"/>
</dbReference>
<keyword evidence="4" id="KW-1185">Reference proteome</keyword>
<feature type="compositionally biased region" description="Polar residues" evidence="1">
    <location>
        <begin position="377"/>
        <end position="432"/>
    </location>
</feature>
<dbReference type="AlphaFoldDB" id="A0A8B8BWD4"/>
<keyword evidence="2" id="KW-0812">Transmembrane</keyword>
<dbReference type="InterPro" id="IPR035234">
    <property type="entry name" value="IgGFc-bd_N"/>
</dbReference>
<feature type="compositionally biased region" description="Low complexity" evidence="1">
    <location>
        <begin position="442"/>
        <end position="456"/>
    </location>
</feature>
<gene>
    <name evidence="5" type="primary">LOC111113302</name>
</gene>
<evidence type="ECO:0000256" key="2">
    <source>
        <dbReference type="SAM" id="Phobius"/>
    </source>
</evidence>
<feature type="region of interest" description="Disordered" evidence="1">
    <location>
        <begin position="139"/>
        <end position="365"/>
    </location>
</feature>
<dbReference type="OrthoDB" id="10005154at2759"/>
<feature type="region of interest" description="Disordered" evidence="1">
    <location>
        <begin position="377"/>
        <end position="472"/>
    </location>
</feature>
<feature type="transmembrane region" description="Helical" evidence="2">
    <location>
        <begin position="54"/>
        <end position="76"/>
    </location>
</feature>